<dbReference type="AlphaFoldDB" id="A0A4Y2UI14"/>
<evidence type="ECO:0000313" key="1">
    <source>
        <dbReference type="EMBL" id="GBO11197.1"/>
    </source>
</evidence>
<dbReference type="Proteomes" id="UP000499080">
    <property type="component" value="Unassembled WGS sequence"/>
</dbReference>
<sequence>MSGELNTSCLIQERKSDEPKLFAIDRFGLKDFLIKAGYFEARRRLWNLDAPRQGGYKLLDTFQKLISVTSRYGSINMLEREISKGNVKMVALQQTARLWFHESKSIVTVQSRFRLEYQNFK</sequence>
<comment type="caution">
    <text evidence="1">The sequence shown here is derived from an EMBL/GenBank/DDBJ whole genome shotgun (WGS) entry which is preliminary data.</text>
</comment>
<accession>A0A4Y2UI14</accession>
<evidence type="ECO:0000313" key="2">
    <source>
        <dbReference type="Proteomes" id="UP000499080"/>
    </source>
</evidence>
<proteinExistence type="predicted"/>
<gene>
    <name evidence="1" type="ORF">AVEN_219735_1</name>
</gene>
<keyword evidence="2" id="KW-1185">Reference proteome</keyword>
<reference evidence="1 2" key="1">
    <citation type="journal article" date="2019" name="Sci. Rep.">
        <title>Orb-weaving spider Araneus ventricosus genome elucidates the spidroin gene catalogue.</title>
        <authorList>
            <person name="Kono N."/>
            <person name="Nakamura H."/>
            <person name="Ohtoshi R."/>
            <person name="Moran D.A.P."/>
            <person name="Shinohara A."/>
            <person name="Yoshida Y."/>
            <person name="Fujiwara M."/>
            <person name="Mori M."/>
            <person name="Tomita M."/>
            <person name="Arakawa K."/>
        </authorList>
    </citation>
    <scope>NUCLEOTIDE SEQUENCE [LARGE SCALE GENOMIC DNA]</scope>
</reference>
<organism evidence="1 2">
    <name type="scientific">Araneus ventricosus</name>
    <name type="common">Orbweaver spider</name>
    <name type="synonym">Epeira ventricosa</name>
    <dbReference type="NCBI Taxonomy" id="182803"/>
    <lineage>
        <taxon>Eukaryota</taxon>
        <taxon>Metazoa</taxon>
        <taxon>Ecdysozoa</taxon>
        <taxon>Arthropoda</taxon>
        <taxon>Chelicerata</taxon>
        <taxon>Arachnida</taxon>
        <taxon>Araneae</taxon>
        <taxon>Araneomorphae</taxon>
        <taxon>Entelegynae</taxon>
        <taxon>Araneoidea</taxon>
        <taxon>Araneidae</taxon>
        <taxon>Araneus</taxon>
    </lineage>
</organism>
<name>A0A4Y2UI14_ARAVE</name>
<dbReference type="EMBL" id="BGPR01036137">
    <property type="protein sequence ID" value="GBO11197.1"/>
    <property type="molecule type" value="Genomic_DNA"/>
</dbReference>
<protein>
    <submittedName>
        <fullName evidence="1">Uncharacterized protein</fullName>
    </submittedName>
</protein>